<dbReference type="SUPFAM" id="SSF53850">
    <property type="entry name" value="Periplasmic binding protein-like II"/>
    <property type="match status" value="1"/>
</dbReference>
<dbReference type="CDD" id="cd01008">
    <property type="entry name" value="PBP2_NrtA_SsuA_CpmA_like"/>
    <property type="match status" value="1"/>
</dbReference>
<evidence type="ECO:0000259" key="3">
    <source>
        <dbReference type="SMART" id="SM00062"/>
    </source>
</evidence>
<protein>
    <submittedName>
        <fullName evidence="4">Transporter substrate-binding domain-containing protein</fullName>
    </submittedName>
</protein>
<evidence type="ECO:0000313" key="5">
    <source>
        <dbReference type="Proteomes" id="UP000335415"/>
    </source>
</evidence>
<dbReference type="OrthoDB" id="7374754at2"/>
<evidence type="ECO:0000256" key="1">
    <source>
        <dbReference type="ARBA" id="ARBA00010742"/>
    </source>
</evidence>
<feature type="domain" description="Solute-binding protein family 3/N-terminal" evidence="3">
    <location>
        <begin position="38"/>
        <end position="275"/>
    </location>
</feature>
<proteinExistence type="inferred from homology"/>
<feature type="signal peptide" evidence="2">
    <location>
        <begin position="1"/>
        <end position="29"/>
    </location>
</feature>
<dbReference type="Gene3D" id="3.40.190.10">
    <property type="entry name" value="Periplasmic binding protein-like II"/>
    <property type="match status" value="2"/>
</dbReference>
<evidence type="ECO:0000313" key="4">
    <source>
        <dbReference type="EMBL" id="KAA9001291.1"/>
    </source>
</evidence>
<dbReference type="PANTHER" id="PTHR30024">
    <property type="entry name" value="ALIPHATIC SULFONATES-BINDING PROTEIN-RELATED"/>
    <property type="match status" value="1"/>
</dbReference>
<dbReference type="Pfam" id="PF09084">
    <property type="entry name" value="NMT1"/>
    <property type="match status" value="1"/>
</dbReference>
<dbReference type="InterPro" id="IPR001638">
    <property type="entry name" value="Solute-binding_3/MltF_N"/>
</dbReference>
<dbReference type="Proteomes" id="UP000335415">
    <property type="component" value="Unassembled WGS sequence"/>
</dbReference>
<dbReference type="EMBL" id="VYKJ01000003">
    <property type="protein sequence ID" value="KAA9001291.1"/>
    <property type="molecule type" value="Genomic_DNA"/>
</dbReference>
<keyword evidence="2" id="KW-0732">Signal</keyword>
<dbReference type="InterPro" id="IPR015168">
    <property type="entry name" value="SsuA/THI5"/>
</dbReference>
<dbReference type="AlphaFoldDB" id="A0A5J5G3Q9"/>
<name>A0A5J5G3Q9_9GAMM</name>
<reference evidence="4 5" key="1">
    <citation type="submission" date="2019-09" db="EMBL/GenBank/DDBJ databases">
        <authorList>
            <person name="Li Y."/>
        </authorList>
    </citation>
    <scope>NUCLEOTIDE SEQUENCE [LARGE SCALE GENOMIC DNA]</scope>
    <source>
        <strain evidence="4 5">L3-3HA</strain>
    </source>
</reference>
<comment type="caution">
    <text evidence="4">The sequence shown here is derived from an EMBL/GenBank/DDBJ whole genome shotgun (WGS) entry which is preliminary data.</text>
</comment>
<feature type="chain" id="PRO_5023940036" evidence="2">
    <location>
        <begin position="30"/>
        <end position="329"/>
    </location>
</feature>
<dbReference type="SMART" id="SM00062">
    <property type="entry name" value="PBPb"/>
    <property type="match status" value="1"/>
</dbReference>
<dbReference type="RefSeq" id="WP_150434560.1">
    <property type="nucleotide sequence ID" value="NZ_VYKJ01000003.1"/>
</dbReference>
<gene>
    <name evidence="4" type="ORF">FJU30_08675</name>
</gene>
<comment type="similarity">
    <text evidence="1">Belongs to the bacterial solute-binding protein SsuA/TauA family.</text>
</comment>
<accession>A0A5J5G3Q9</accession>
<evidence type="ECO:0000256" key="2">
    <source>
        <dbReference type="SAM" id="SignalP"/>
    </source>
</evidence>
<organism evidence="4 5">
    <name type="scientific">Affinibrenneria salicis</name>
    <dbReference type="NCBI Taxonomy" id="2590031"/>
    <lineage>
        <taxon>Bacteria</taxon>
        <taxon>Pseudomonadati</taxon>
        <taxon>Pseudomonadota</taxon>
        <taxon>Gammaproteobacteria</taxon>
        <taxon>Enterobacterales</taxon>
        <taxon>Pectobacteriaceae</taxon>
        <taxon>Affinibrenneria</taxon>
    </lineage>
</organism>
<dbReference type="PANTHER" id="PTHR30024:SF42">
    <property type="entry name" value="ALIPHATIC SULFONATES-BINDING PROTEIN-RELATED"/>
    <property type="match status" value="1"/>
</dbReference>
<sequence length="329" mass="35823">MTYFRIPARIAGALVTMAALLFSAPPALAEGQTDKQTTVKLTYARGGGNITLLARERGEFAKRLAAQGINVEWVGPFSSHAQSIQAVVGKSADFSFGGSTTPGIAAILAGSPVVFTQFYVYQPRTSAIIARDGSGINRVEDLIGKTVAVNRSGLGEVLLVAALEKHNIERSKVKAIYLNAADAASALGSGKVDAWAWWSPAIDIARQNYKAHNVFIESEQDQIYDFSSFLTRRDFARDHPDLVKAVGAAYAAEGEWATAHPQEVEAISQATGKYSDEVKDYFISLKRQYQFYPADDAQFLQTLQNAADWLTRHKILPQAVKVTDLIAKH</sequence>
<keyword evidence="5" id="KW-1185">Reference proteome</keyword>